<sequence length="59" mass="7293">MLELRIIDVELVIKRNKFETQLRIMVLSLEKIWKRAQRKFFEAFNFINKITHFFSIGEY</sequence>
<evidence type="ECO:0000313" key="1">
    <source>
        <dbReference type="EMBL" id="RNA20031.1"/>
    </source>
</evidence>
<organism evidence="1 2">
    <name type="scientific">Brachionus plicatilis</name>
    <name type="common">Marine rotifer</name>
    <name type="synonym">Brachionus muelleri</name>
    <dbReference type="NCBI Taxonomy" id="10195"/>
    <lineage>
        <taxon>Eukaryota</taxon>
        <taxon>Metazoa</taxon>
        <taxon>Spiralia</taxon>
        <taxon>Gnathifera</taxon>
        <taxon>Rotifera</taxon>
        <taxon>Eurotatoria</taxon>
        <taxon>Monogononta</taxon>
        <taxon>Pseudotrocha</taxon>
        <taxon>Ploima</taxon>
        <taxon>Brachionidae</taxon>
        <taxon>Brachionus</taxon>
    </lineage>
</organism>
<accession>A0A3M7R9D5</accession>
<comment type="caution">
    <text evidence="1">The sequence shown here is derived from an EMBL/GenBank/DDBJ whole genome shotgun (WGS) entry which is preliminary data.</text>
</comment>
<proteinExistence type="predicted"/>
<name>A0A3M7R9D5_BRAPC</name>
<gene>
    <name evidence="1" type="ORF">BpHYR1_010054</name>
</gene>
<protein>
    <submittedName>
        <fullName evidence="1">Uncharacterized protein</fullName>
    </submittedName>
</protein>
<keyword evidence="2" id="KW-1185">Reference proteome</keyword>
<dbReference type="Proteomes" id="UP000276133">
    <property type="component" value="Unassembled WGS sequence"/>
</dbReference>
<dbReference type="AlphaFoldDB" id="A0A3M7R9D5"/>
<evidence type="ECO:0000313" key="2">
    <source>
        <dbReference type="Proteomes" id="UP000276133"/>
    </source>
</evidence>
<dbReference type="EMBL" id="REGN01003930">
    <property type="protein sequence ID" value="RNA20031.1"/>
    <property type="molecule type" value="Genomic_DNA"/>
</dbReference>
<reference evidence="1 2" key="1">
    <citation type="journal article" date="2018" name="Sci. Rep.">
        <title>Genomic signatures of local adaptation to the degree of environmental predictability in rotifers.</title>
        <authorList>
            <person name="Franch-Gras L."/>
            <person name="Hahn C."/>
            <person name="Garcia-Roger E.M."/>
            <person name="Carmona M.J."/>
            <person name="Serra M."/>
            <person name="Gomez A."/>
        </authorList>
    </citation>
    <scope>NUCLEOTIDE SEQUENCE [LARGE SCALE GENOMIC DNA]</scope>
    <source>
        <strain evidence="1">HYR1</strain>
    </source>
</reference>